<gene>
    <name evidence="2" type="ORF">H7C18_24820</name>
</gene>
<organism evidence="2 3">
    <name type="scientific">Cohnella zeiphila</name>
    <dbReference type="NCBI Taxonomy" id="2761120"/>
    <lineage>
        <taxon>Bacteria</taxon>
        <taxon>Bacillati</taxon>
        <taxon>Bacillota</taxon>
        <taxon>Bacilli</taxon>
        <taxon>Bacillales</taxon>
        <taxon>Paenibacillaceae</taxon>
        <taxon>Cohnella</taxon>
    </lineage>
</organism>
<proteinExistence type="predicted"/>
<accession>A0A7X0SQE0</accession>
<keyword evidence="1" id="KW-0812">Transmembrane</keyword>
<evidence type="ECO:0000313" key="2">
    <source>
        <dbReference type="EMBL" id="MBB6734149.1"/>
    </source>
</evidence>
<keyword evidence="1" id="KW-0472">Membrane</keyword>
<keyword evidence="3" id="KW-1185">Reference proteome</keyword>
<dbReference type="AlphaFoldDB" id="A0A7X0SQE0"/>
<feature type="transmembrane region" description="Helical" evidence="1">
    <location>
        <begin position="75"/>
        <end position="99"/>
    </location>
</feature>
<feature type="transmembrane region" description="Helical" evidence="1">
    <location>
        <begin position="105"/>
        <end position="126"/>
    </location>
</feature>
<keyword evidence="1" id="KW-1133">Transmembrane helix</keyword>
<protein>
    <submittedName>
        <fullName evidence="2">HXXEE domain-containing protein</fullName>
    </submittedName>
</protein>
<comment type="caution">
    <text evidence="2">The sequence shown here is derived from an EMBL/GenBank/DDBJ whole genome shotgun (WGS) entry which is preliminary data.</text>
</comment>
<dbReference type="Proteomes" id="UP000564644">
    <property type="component" value="Unassembled WGS sequence"/>
</dbReference>
<dbReference type="EMBL" id="JACJVO010000032">
    <property type="protein sequence ID" value="MBB6734149.1"/>
    <property type="molecule type" value="Genomic_DNA"/>
</dbReference>
<feature type="transmembrane region" description="Helical" evidence="1">
    <location>
        <begin position="168"/>
        <end position="186"/>
    </location>
</feature>
<evidence type="ECO:0000313" key="3">
    <source>
        <dbReference type="Proteomes" id="UP000564644"/>
    </source>
</evidence>
<sequence>MNLLRKHWFDLGFLLAVLVSLFVGVRYDRFSELQALLWISLITLWLHQFEEYRYPGYFPGMMNKVMFKSEQPDRYPLNSNTSLVVNVYLGWSLYLLAALMAERAIWLSMASILVSLGNFLAHSFIFNIRGRTRYNPGMATANLLFLPLTVGFFYLIHHQHLVSPLDYVIGVPFGIVLNYVGILKTIDWMKDERTSFIFPKRSLPPDNRL</sequence>
<dbReference type="InterPro" id="IPR025671">
    <property type="entry name" value="HXXEE"/>
</dbReference>
<dbReference type="Pfam" id="PF13787">
    <property type="entry name" value="HXXEE"/>
    <property type="match status" value="1"/>
</dbReference>
<feature type="transmembrane region" description="Helical" evidence="1">
    <location>
        <begin position="138"/>
        <end position="156"/>
    </location>
</feature>
<name>A0A7X0SQE0_9BACL</name>
<dbReference type="RefSeq" id="WP_185131798.1">
    <property type="nucleotide sequence ID" value="NZ_JACJVO010000032.1"/>
</dbReference>
<evidence type="ECO:0000256" key="1">
    <source>
        <dbReference type="SAM" id="Phobius"/>
    </source>
</evidence>
<feature type="transmembrane region" description="Helical" evidence="1">
    <location>
        <begin position="7"/>
        <end position="27"/>
    </location>
</feature>
<feature type="transmembrane region" description="Helical" evidence="1">
    <location>
        <begin position="33"/>
        <end position="54"/>
    </location>
</feature>
<reference evidence="2 3" key="1">
    <citation type="submission" date="2020-08" db="EMBL/GenBank/DDBJ databases">
        <title>Cohnella phylogeny.</title>
        <authorList>
            <person name="Dunlap C."/>
        </authorList>
    </citation>
    <scope>NUCLEOTIDE SEQUENCE [LARGE SCALE GENOMIC DNA]</scope>
    <source>
        <strain evidence="2 3">CBP 2801</strain>
    </source>
</reference>